<comment type="caution">
    <text evidence="1">The sequence shown here is derived from an EMBL/GenBank/DDBJ whole genome shotgun (WGS) entry which is preliminary data.</text>
</comment>
<protein>
    <submittedName>
        <fullName evidence="1">Uncharacterized protein</fullName>
    </submittedName>
</protein>
<evidence type="ECO:0000313" key="2">
    <source>
        <dbReference type="Proteomes" id="UP000807769"/>
    </source>
</evidence>
<name>A0A9P7EQ39_9AGAM</name>
<feature type="non-terminal residue" evidence="1">
    <location>
        <position position="1"/>
    </location>
</feature>
<keyword evidence="2" id="KW-1185">Reference proteome</keyword>
<reference evidence="1" key="1">
    <citation type="journal article" date="2020" name="New Phytol.">
        <title>Comparative genomics reveals dynamic genome evolution in host specialist ectomycorrhizal fungi.</title>
        <authorList>
            <person name="Lofgren L.A."/>
            <person name="Nguyen N.H."/>
            <person name="Vilgalys R."/>
            <person name="Ruytinx J."/>
            <person name="Liao H.L."/>
            <person name="Branco S."/>
            <person name="Kuo A."/>
            <person name="LaButti K."/>
            <person name="Lipzen A."/>
            <person name="Andreopoulos W."/>
            <person name="Pangilinan J."/>
            <person name="Riley R."/>
            <person name="Hundley H."/>
            <person name="Na H."/>
            <person name="Barry K."/>
            <person name="Grigoriev I.V."/>
            <person name="Stajich J.E."/>
            <person name="Kennedy P.G."/>
        </authorList>
    </citation>
    <scope>NUCLEOTIDE SEQUENCE</scope>
    <source>
        <strain evidence="1">MN1</strain>
    </source>
</reference>
<accession>A0A9P7EQ39</accession>
<feature type="non-terminal residue" evidence="1">
    <location>
        <position position="147"/>
    </location>
</feature>
<gene>
    <name evidence="1" type="ORF">BJ212DRAFT_1221894</name>
</gene>
<proteinExistence type="predicted"/>
<sequence length="147" mass="16221">KHSNLVNLVLCTYDSAVRIAHKTHNQEVHLRKEVMVISVACFSEDKLYPVLAAPTCKTENAADIEGIFACTIECWSATGTDTYVGPVWSFAMDGDATCHAAGHKIFIKKPLSLDLPLYAALSDMPSLNTLTSDNEVTLDFDFKHIFK</sequence>
<dbReference type="EMBL" id="JABBWG010000001">
    <property type="protein sequence ID" value="KAG1827432.1"/>
    <property type="molecule type" value="Genomic_DNA"/>
</dbReference>
<dbReference type="GeneID" id="64623413"/>
<organism evidence="1 2">
    <name type="scientific">Suillus subaureus</name>
    <dbReference type="NCBI Taxonomy" id="48587"/>
    <lineage>
        <taxon>Eukaryota</taxon>
        <taxon>Fungi</taxon>
        <taxon>Dikarya</taxon>
        <taxon>Basidiomycota</taxon>
        <taxon>Agaricomycotina</taxon>
        <taxon>Agaricomycetes</taxon>
        <taxon>Agaricomycetidae</taxon>
        <taxon>Boletales</taxon>
        <taxon>Suillineae</taxon>
        <taxon>Suillaceae</taxon>
        <taxon>Suillus</taxon>
    </lineage>
</organism>
<dbReference type="Proteomes" id="UP000807769">
    <property type="component" value="Unassembled WGS sequence"/>
</dbReference>
<dbReference type="RefSeq" id="XP_041200279.1">
    <property type="nucleotide sequence ID" value="XM_041329396.1"/>
</dbReference>
<dbReference type="AlphaFoldDB" id="A0A9P7EQ39"/>
<dbReference type="OrthoDB" id="3048541at2759"/>
<evidence type="ECO:0000313" key="1">
    <source>
        <dbReference type="EMBL" id="KAG1827432.1"/>
    </source>
</evidence>